<evidence type="ECO:0000256" key="1">
    <source>
        <dbReference type="SAM" id="Phobius"/>
    </source>
</evidence>
<protein>
    <submittedName>
        <fullName evidence="2">Uncharacterized protein</fullName>
    </submittedName>
</protein>
<feature type="transmembrane region" description="Helical" evidence="1">
    <location>
        <begin position="12"/>
        <end position="31"/>
    </location>
</feature>
<accession>A0A2R3TW33</accession>
<keyword evidence="2" id="KW-0150">Chloroplast</keyword>
<keyword evidence="1" id="KW-1133">Transmembrane helix</keyword>
<reference evidence="2" key="1">
    <citation type="submission" date="2017-11" db="EMBL/GenBank/DDBJ databases">
        <title>Phalaenopsis aphrodite chloroplast, complete genome.</title>
        <authorList>
            <person name="Li Y."/>
        </authorList>
    </citation>
    <scope>NUCLEOTIDE SEQUENCE</scope>
</reference>
<proteinExistence type="predicted"/>
<keyword evidence="2" id="KW-0934">Plastid</keyword>
<evidence type="ECO:0000313" key="2">
    <source>
        <dbReference type="EMBL" id="AVQ04985.1"/>
    </source>
</evidence>
<feature type="transmembrane region" description="Helical" evidence="1">
    <location>
        <begin position="54"/>
        <end position="81"/>
    </location>
</feature>
<geneLocation type="chloroplast" evidence="2"/>
<keyword evidence="1" id="KW-0472">Membrane</keyword>
<sequence length="87" mass="10680">MGLQIKIFVNRAILIVCLLKVKFILCFFLSIHSDLFRFIYFVQILLFFRTKGRFFFGGFLLFLFSFLHFISCFYITFFLYFSPFFRF</sequence>
<name>A0A2R3TW33_9ASPA</name>
<organism evidence="2">
    <name type="scientific">Phalaenopsis pulcherrima</name>
    <dbReference type="NCBI Taxonomy" id="84098"/>
    <lineage>
        <taxon>Eukaryota</taxon>
        <taxon>Viridiplantae</taxon>
        <taxon>Streptophyta</taxon>
        <taxon>Embryophyta</taxon>
        <taxon>Tracheophyta</taxon>
        <taxon>Spermatophyta</taxon>
        <taxon>Magnoliopsida</taxon>
        <taxon>Liliopsida</taxon>
        <taxon>Asparagales</taxon>
        <taxon>Orchidaceae</taxon>
        <taxon>Epidendroideae</taxon>
        <taxon>Vandeae</taxon>
        <taxon>Aeridinae</taxon>
        <taxon>Phalaenopsis</taxon>
    </lineage>
</organism>
<dbReference type="AlphaFoldDB" id="A0A2R3TW33"/>
<dbReference type="EMBL" id="MG459020">
    <property type="protein sequence ID" value="AVQ04985.1"/>
    <property type="molecule type" value="Genomic_DNA"/>
</dbReference>
<keyword evidence="1" id="KW-0812">Transmembrane</keyword>
<gene>
    <name evidence="2" type="primary">ycf1</name>
</gene>